<evidence type="ECO:0000313" key="4">
    <source>
        <dbReference type="Proteomes" id="UP000297422"/>
    </source>
</evidence>
<reference evidence="2" key="2">
    <citation type="submission" date="2018-10" db="EMBL/GenBank/DDBJ databases">
        <authorList>
            <person name="Vincent A.T."/>
            <person name="Schiettekatte O."/>
            <person name="Bourhy P."/>
            <person name="Veyrier F.J."/>
            <person name="Picardeau M."/>
        </authorList>
    </citation>
    <scope>NUCLEOTIDE SEQUENCE</scope>
    <source>
        <strain evidence="2">201702407</strain>
    </source>
</reference>
<dbReference type="AlphaFoldDB" id="A0A4R9L5V2"/>
<evidence type="ECO:0000313" key="1">
    <source>
        <dbReference type="EMBL" id="RHX87620.1"/>
    </source>
</evidence>
<protein>
    <submittedName>
        <fullName evidence="1">Uncharacterized protein</fullName>
    </submittedName>
</protein>
<accession>A0A4R9L5V2</accession>
<proteinExistence type="predicted"/>
<reference evidence="4" key="3">
    <citation type="journal article" date="2019" name="PLoS Negl. Trop. Dis.">
        <title>Revisiting the worldwide diversity of Leptospira species in the environment.</title>
        <authorList>
            <person name="Vincent A.T."/>
            <person name="Schiettekatte O."/>
            <person name="Bourhy P."/>
            <person name="Veyrier F.J."/>
            <person name="Picardeau M."/>
        </authorList>
    </citation>
    <scope>NUCLEOTIDE SEQUENCE [LARGE SCALE GENOMIC DNA]</scope>
    <source>
        <strain evidence="4">201702407</strain>
    </source>
</reference>
<gene>
    <name evidence="1" type="ORF">DLM78_01050</name>
    <name evidence="2" type="ORF">EHQ90_06200</name>
</gene>
<organism evidence="1 3">
    <name type="scientific">Leptospira stimsonii</name>
    <dbReference type="NCBI Taxonomy" id="2202203"/>
    <lineage>
        <taxon>Bacteria</taxon>
        <taxon>Pseudomonadati</taxon>
        <taxon>Spirochaetota</taxon>
        <taxon>Spirochaetia</taxon>
        <taxon>Leptospirales</taxon>
        <taxon>Leptospiraceae</taxon>
        <taxon>Leptospira</taxon>
    </lineage>
</organism>
<dbReference type="EMBL" id="QHCS01000001">
    <property type="protein sequence ID" value="RHX87620.1"/>
    <property type="molecule type" value="Genomic_DNA"/>
</dbReference>
<evidence type="ECO:0000313" key="3">
    <source>
        <dbReference type="Proteomes" id="UP000266669"/>
    </source>
</evidence>
<evidence type="ECO:0000313" key="2">
    <source>
        <dbReference type="EMBL" id="TGM18911.1"/>
    </source>
</evidence>
<reference evidence="1" key="4">
    <citation type="journal article" date="2020" name="Int. J. Syst. Evol. Microbiol.">
        <title>Leptospira yasudae sp. nov. and Leptospira stimsonii sp. nov., two new species of the pathogenic group isolated from environmental sources.</title>
        <authorList>
            <person name="Casanovas-Massana A."/>
            <person name="Hamond C."/>
            <person name="Santos L.A."/>
            <person name="de Oliveira D."/>
            <person name="Hacker K.P."/>
            <person name="Balassiano I."/>
            <person name="Costa F."/>
            <person name="Medeiros M.A."/>
            <person name="Reis M.G."/>
            <person name="Ko A.I."/>
            <person name="Wunder E.A."/>
        </authorList>
    </citation>
    <scope>NUCLEOTIDE SEQUENCE</scope>
    <source>
        <strain evidence="1">AMB6-RJ</strain>
    </source>
</reference>
<name>A0A4R9L5V2_9LEPT</name>
<sequence>MKNEICNQCRKNESLSQTDLCKDCLREKFKKLIPSIDRIRPIHPNFSRFSSTQDPKGVA</sequence>
<reference evidence="3" key="1">
    <citation type="submission" date="2018-05" db="EMBL/GenBank/DDBJ databases">
        <title>Leptospira yasudae sp. nov. and Leptospira stimsonii sp. nov., two pathogenic species of the genus Leptospira isolated from environmental sources.</title>
        <authorList>
            <person name="Casanovas-Massana A."/>
            <person name="Hamond C."/>
            <person name="Santos L.A."/>
            <person name="Hacker K.P."/>
            <person name="Balassiano I."/>
            <person name="Medeiros M.A."/>
            <person name="Reis M.G."/>
            <person name="Ko A.I."/>
            <person name="Wunder E.A."/>
        </authorList>
    </citation>
    <scope>NUCLEOTIDE SEQUENCE [LARGE SCALE GENOMIC DNA]</scope>
    <source>
        <strain evidence="3">AMB6-RJ</strain>
    </source>
</reference>
<dbReference type="Proteomes" id="UP000266669">
    <property type="component" value="Unassembled WGS sequence"/>
</dbReference>
<dbReference type="EMBL" id="RQGT01000034">
    <property type="protein sequence ID" value="TGM18911.1"/>
    <property type="molecule type" value="Genomic_DNA"/>
</dbReference>
<dbReference type="Proteomes" id="UP000297422">
    <property type="component" value="Unassembled WGS sequence"/>
</dbReference>
<keyword evidence="4" id="KW-1185">Reference proteome</keyword>
<comment type="caution">
    <text evidence="1">The sequence shown here is derived from an EMBL/GenBank/DDBJ whole genome shotgun (WGS) entry which is preliminary data.</text>
</comment>